<comment type="caution">
    <text evidence="2">The sequence shown here is derived from an EMBL/GenBank/DDBJ whole genome shotgun (WGS) entry which is preliminary data.</text>
</comment>
<dbReference type="PANTHER" id="PTHR28674">
    <property type="entry name" value="SIMILAR TO DNA SEGMENT, CHR 10, WAYNE STATE UNIVERSITY 102,-EXPRESSED"/>
    <property type="match status" value="1"/>
</dbReference>
<organism evidence="2 3">
    <name type="scientific">Pleodorina starrii</name>
    <dbReference type="NCBI Taxonomy" id="330485"/>
    <lineage>
        <taxon>Eukaryota</taxon>
        <taxon>Viridiplantae</taxon>
        <taxon>Chlorophyta</taxon>
        <taxon>core chlorophytes</taxon>
        <taxon>Chlorophyceae</taxon>
        <taxon>CS clade</taxon>
        <taxon>Chlamydomonadales</taxon>
        <taxon>Volvocaceae</taxon>
        <taxon>Pleodorina</taxon>
    </lineage>
</organism>
<dbReference type="InterPro" id="IPR027921">
    <property type="entry name" value="NOPCHAP1"/>
</dbReference>
<protein>
    <submittedName>
        <fullName evidence="2">Uncharacterized protein</fullName>
    </submittedName>
</protein>
<name>A0A9W6F0I9_9CHLO</name>
<dbReference type="Proteomes" id="UP001165080">
    <property type="component" value="Unassembled WGS sequence"/>
</dbReference>
<evidence type="ECO:0000256" key="1">
    <source>
        <dbReference type="SAM" id="MobiDB-lite"/>
    </source>
</evidence>
<evidence type="ECO:0000313" key="3">
    <source>
        <dbReference type="Proteomes" id="UP001165080"/>
    </source>
</evidence>
<gene>
    <name evidence="2" type="primary">PLEST004670</name>
    <name evidence="2" type="ORF">PLESTB_000495500</name>
</gene>
<keyword evidence="3" id="KW-1185">Reference proteome</keyword>
<dbReference type="Pfam" id="PF15370">
    <property type="entry name" value="NOPCHAP1"/>
    <property type="match status" value="1"/>
</dbReference>
<proteinExistence type="predicted"/>
<dbReference type="EMBL" id="BRXU01000004">
    <property type="protein sequence ID" value="GLC51375.1"/>
    <property type="molecule type" value="Genomic_DNA"/>
</dbReference>
<feature type="compositionally biased region" description="Acidic residues" evidence="1">
    <location>
        <begin position="125"/>
        <end position="153"/>
    </location>
</feature>
<feature type="region of interest" description="Disordered" evidence="1">
    <location>
        <begin position="105"/>
        <end position="217"/>
    </location>
</feature>
<dbReference type="PANTHER" id="PTHR28674:SF1">
    <property type="entry name" value="NOP PROTEIN CHAPERONE 1"/>
    <property type="match status" value="1"/>
</dbReference>
<sequence length="229" mass="24213">MEGKAQRREKLDCPAVPPLEQKLANLTRQRPAIGPTPRSSVLDKLAAFMPQMANANASLQQQLQERPAAEFDIEQVDDEEDGPYIEMDLACGILELRDEAALRAAERALEGQGDPFLNSGSDSSSSDDDDSDEDGADDDEDDAESDNEGCDSEGECRGGEVGTAQGPQPMEEDEAVAAGSGDVASAQAAGSGRQGRAGRGRAAQALGGGELPGRRRKIAAQRNKMIEEL</sequence>
<evidence type="ECO:0000313" key="2">
    <source>
        <dbReference type="EMBL" id="GLC51375.1"/>
    </source>
</evidence>
<feature type="region of interest" description="Disordered" evidence="1">
    <location>
        <begin position="59"/>
        <end position="83"/>
    </location>
</feature>
<accession>A0A9W6F0I9</accession>
<dbReference type="OrthoDB" id="1112980at2759"/>
<feature type="compositionally biased region" description="Acidic residues" evidence="1">
    <location>
        <begin position="71"/>
        <end position="83"/>
    </location>
</feature>
<dbReference type="AlphaFoldDB" id="A0A9W6F0I9"/>
<dbReference type="GO" id="GO:0000492">
    <property type="term" value="P:box C/D snoRNP assembly"/>
    <property type="evidence" value="ECO:0007669"/>
    <property type="project" value="InterPro"/>
</dbReference>
<feature type="compositionally biased region" description="Low complexity" evidence="1">
    <location>
        <begin position="176"/>
        <end position="191"/>
    </location>
</feature>
<dbReference type="GO" id="GO:0062064">
    <property type="term" value="F:box C/D methylation guide snoRNP complex binding"/>
    <property type="evidence" value="ECO:0007669"/>
    <property type="project" value="TreeGrafter"/>
</dbReference>
<reference evidence="2 3" key="1">
    <citation type="journal article" date="2023" name="Commun. Biol.">
        <title>Reorganization of the ancestral sex-determining regions during the evolution of trioecy in Pleodorina starrii.</title>
        <authorList>
            <person name="Takahashi K."/>
            <person name="Suzuki S."/>
            <person name="Kawai-Toyooka H."/>
            <person name="Yamamoto K."/>
            <person name="Hamaji T."/>
            <person name="Ootsuki R."/>
            <person name="Yamaguchi H."/>
            <person name="Kawachi M."/>
            <person name="Higashiyama T."/>
            <person name="Nozaki H."/>
        </authorList>
    </citation>
    <scope>NUCLEOTIDE SEQUENCE [LARGE SCALE GENOMIC DNA]</scope>
    <source>
        <strain evidence="2 3">NIES-4479</strain>
    </source>
</reference>